<evidence type="ECO:0000313" key="1">
    <source>
        <dbReference type="EMBL" id="CAM76944.1"/>
    </source>
</evidence>
<dbReference type="EMBL" id="CU459003">
    <property type="protein sequence ID" value="CAM76944.1"/>
    <property type="molecule type" value="Genomic_DNA"/>
</dbReference>
<accession>A4U237</accession>
<proteinExistence type="predicted"/>
<dbReference type="AlphaFoldDB" id="A4U237"/>
<protein>
    <submittedName>
        <fullName evidence="1">Uncharacterized protein</fullName>
    </submittedName>
</protein>
<reference evidence="1" key="1">
    <citation type="journal article" date="2007" name="J. Bacteriol.">
        <title>Comparative genome analysis of four magnetotactic bacteria reveals a complex set of group-specific genes implicated in magnetosome biomineralization and function.</title>
        <authorList>
            <person name="Richter M."/>
            <person name="Kube M."/>
            <person name="Bazylinski D.A."/>
            <person name="Lombardot T."/>
            <person name="Gloeckner F.O."/>
            <person name="Reinhardt R."/>
            <person name="Schueler D."/>
        </authorList>
    </citation>
    <scope>NUCLEOTIDE SEQUENCE</scope>
    <source>
        <strain evidence="1">MSR-1</strain>
    </source>
</reference>
<name>A4U237_9PROT</name>
<gene>
    <name evidence="1" type="ORF">MGR_2695</name>
</gene>
<organism evidence="1">
    <name type="scientific">Magnetospirillum gryphiswaldense</name>
    <dbReference type="NCBI Taxonomy" id="55518"/>
    <lineage>
        <taxon>Bacteria</taxon>
        <taxon>Pseudomonadati</taxon>
        <taxon>Pseudomonadota</taxon>
        <taxon>Alphaproteobacteria</taxon>
        <taxon>Rhodospirillales</taxon>
        <taxon>Rhodospirillaceae</taxon>
        <taxon>Magnetospirillum</taxon>
    </lineage>
</organism>
<sequence length="41" mass="4803">MKLCPKRDLKPSRAFAAEMLAEHQQGIFAEIMVLRAMEVWR</sequence>